<sequence length="110" mass="11960">MRKTLSLGIFIGILGLSMSVHANPGPIAQSPASATTFESYRQECIRRSRGQGLAPDVANDLCNCTLKKFQARYTLAQFRALVQKSKTDKTAANSLASVGEACFDEVLYEN</sequence>
<evidence type="ECO:0000313" key="3">
    <source>
        <dbReference type="Proteomes" id="UP001328733"/>
    </source>
</evidence>
<dbReference type="EMBL" id="JBAFSM010000014">
    <property type="protein sequence ID" value="MEG3437314.1"/>
    <property type="molecule type" value="Genomic_DNA"/>
</dbReference>
<dbReference type="Proteomes" id="UP001328733">
    <property type="component" value="Unassembled WGS sequence"/>
</dbReference>
<name>A0AAW9QQF6_9CHRO</name>
<feature type="chain" id="PRO_5043869290" evidence="1">
    <location>
        <begin position="23"/>
        <end position="110"/>
    </location>
</feature>
<accession>A0AAW9QQF6</accession>
<evidence type="ECO:0000313" key="2">
    <source>
        <dbReference type="EMBL" id="MEG3437314.1"/>
    </source>
</evidence>
<protein>
    <submittedName>
        <fullName evidence="2">Uncharacterized protein</fullName>
    </submittedName>
</protein>
<gene>
    <name evidence="2" type="ORF">V0288_09305</name>
</gene>
<dbReference type="RefSeq" id="WP_332864795.1">
    <property type="nucleotide sequence ID" value="NZ_JBAFSM010000014.1"/>
</dbReference>
<proteinExistence type="predicted"/>
<keyword evidence="1" id="KW-0732">Signal</keyword>
<organism evidence="2 3">
    <name type="scientific">Pannus brasiliensis CCIBt3594</name>
    <dbReference type="NCBI Taxonomy" id="1427578"/>
    <lineage>
        <taxon>Bacteria</taxon>
        <taxon>Bacillati</taxon>
        <taxon>Cyanobacteriota</taxon>
        <taxon>Cyanophyceae</taxon>
        <taxon>Oscillatoriophycideae</taxon>
        <taxon>Chroococcales</taxon>
        <taxon>Microcystaceae</taxon>
        <taxon>Pannus</taxon>
    </lineage>
</organism>
<evidence type="ECO:0000256" key="1">
    <source>
        <dbReference type="SAM" id="SignalP"/>
    </source>
</evidence>
<keyword evidence="3" id="KW-1185">Reference proteome</keyword>
<comment type="caution">
    <text evidence="2">The sequence shown here is derived from an EMBL/GenBank/DDBJ whole genome shotgun (WGS) entry which is preliminary data.</text>
</comment>
<dbReference type="AlphaFoldDB" id="A0AAW9QQF6"/>
<feature type="signal peptide" evidence="1">
    <location>
        <begin position="1"/>
        <end position="22"/>
    </location>
</feature>
<reference evidence="2 3" key="1">
    <citation type="submission" date="2024-01" db="EMBL/GenBank/DDBJ databases">
        <title>Genomic insights into the taxonomy and metabolism of the cyanobacterium Pannus brasiliensis CCIBt3594.</title>
        <authorList>
            <person name="Machado M."/>
            <person name="Botero N.B."/>
            <person name="Andreote A.P.D."/>
            <person name="Feitosa A.M.T."/>
            <person name="Popin R."/>
            <person name="Sivonen K."/>
            <person name="Fiore M.F."/>
        </authorList>
    </citation>
    <scope>NUCLEOTIDE SEQUENCE [LARGE SCALE GENOMIC DNA]</scope>
    <source>
        <strain evidence="2 3">CCIBt3594</strain>
    </source>
</reference>